<dbReference type="Pfam" id="PF00990">
    <property type="entry name" value="GGDEF"/>
    <property type="match status" value="1"/>
</dbReference>
<name>A0A6N4QX41_9LEPT</name>
<gene>
    <name evidence="5" type="ORF">EHQ83_03770</name>
</gene>
<dbReference type="SMART" id="SM00267">
    <property type="entry name" value="GGDEF"/>
    <property type="match status" value="1"/>
</dbReference>
<feature type="transmembrane region" description="Helical" evidence="3">
    <location>
        <begin position="14"/>
        <end position="32"/>
    </location>
</feature>
<dbReference type="InterPro" id="IPR050469">
    <property type="entry name" value="Diguanylate_Cyclase"/>
</dbReference>
<sequence>MNVHQSEKRIQRKTILMVLTITPVLIIGTFIYEAKKKQEEIHRVVWMRAKVTQDYIRRVSNQTRALGLSISNAMIYDSDEISSASSLRKFRNFPSLKLFGIENRDAKNSPAPVAEFSQTARVPQYSKQITPFLLKEAEAALSLRGQFDTLVEKQSEIIWAYYLSAQGFMYYAPKGTVYKDVFNDGLYQRPFWVQANPEANPDRRQVITGLYNDIIDQGLMITVSEPVYFRDRFLGVASIDIGLDAMRRILEVGDCIGESILIDENNRIIAKVAPIDLNDSLIEVPNGPSEKFFLQSGNYWVFFDIKEGDVRLIHRISAIWFLLSIVTGLLPFWGLVCALGIVLILYIKLKSSMEQVSQLIHTDPLTGIANRRGFLKLTQKALAISNRHGQKWTILMIDIDHFKQVNDQFGHDTGDRILVKVAQVLGTCIRQSDALCRWGGEEFAVFLFGANPEDSVNIAEHLRKEVENKVFLQDGKAVTLSIGISEGRGGRSGLEEAFTHADQALYQAKTSGRNRVCVFETVTDLI</sequence>
<dbReference type="GO" id="GO:0043709">
    <property type="term" value="P:cell adhesion involved in single-species biofilm formation"/>
    <property type="evidence" value="ECO:0007669"/>
    <property type="project" value="TreeGrafter"/>
</dbReference>
<dbReference type="InterPro" id="IPR029151">
    <property type="entry name" value="Sensor-like_sf"/>
</dbReference>
<keyword evidence="3" id="KW-1133">Transmembrane helix</keyword>
<dbReference type="SUPFAM" id="SSF55073">
    <property type="entry name" value="Nucleotide cyclase"/>
    <property type="match status" value="1"/>
</dbReference>
<feature type="domain" description="GGDEF" evidence="4">
    <location>
        <begin position="390"/>
        <end position="521"/>
    </location>
</feature>
<dbReference type="InterPro" id="IPR029787">
    <property type="entry name" value="Nucleotide_cyclase"/>
</dbReference>
<evidence type="ECO:0000313" key="5">
    <source>
        <dbReference type="EMBL" id="TGL88079.1"/>
    </source>
</evidence>
<dbReference type="Gene3D" id="3.30.70.270">
    <property type="match status" value="1"/>
</dbReference>
<dbReference type="PANTHER" id="PTHR45138:SF9">
    <property type="entry name" value="DIGUANYLATE CYCLASE DGCM-RELATED"/>
    <property type="match status" value="1"/>
</dbReference>
<evidence type="ECO:0000256" key="3">
    <source>
        <dbReference type="SAM" id="Phobius"/>
    </source>
</evidence>
<dbReference type="FunFam" id="3.30.70.270:FF:000001">
    <property type="entry name" value="Diguanylate cyclase domain protein"/>
    <property type="match status" value="1"/>
</dbReference>
<comment type="catalytic activity">
    <reaction evidence="2">
        <text>2 GTP = 3',3'-c-di-GMP + 2 diphosphate</text>
        <dbReference type="Rhea" id="RHEA:24898"/>
        <dbReference type="ChEBI" id="CHEBI:33019"/>
        <dbReference type="ChEBI" id="CHEBI:37565"/>
        <dbReference type="ChEBI" id="CHEBI:58805"/>
        <dbReference type="EC" id="2.7.7.65"/>
    </reaction>
</comment>
<dbReference type="RefSeq" id="WP_135570645.1">
    <property type="nucleotide sequence ID" value="NZ_RQGK01000021.1"/>
</dbReference>
<dbReference type="GO" id="GO:0005886">
    <property type="term" value="C:plasma membrane"/>
    <property type="evidence" value="ECO:0007669"/>
    <property type="project" value="TreeGrafter"/>
</dbReference>
<protein>
    <recommendedName>
        <fullName evidence="1">diguanylate cyclase</fullName>
        <ecNumber evidence="1">2.7.7.65</ecNumber>
    </recommendedName>
</protein>
<dbReference type="GO" id="GO:0052621">
    <property type="term" value="F:diguanylate cyclase activity"/>
    <property type="evidence" value="ECO:0007669"/>
    <property type="project" value="UniProtKB-EC"/>
</dbReference>
<dbReference type="GO" id="GO:1902201">
    <property type="term" value="P:negative regulation of bacterial-type flagellum-dependent cell motility"/>
    <property type="evidence" value="ECO:0007669"/>
    <property type="project" value="TreeGrafter"/>
</dbReference>
<dbReference type="Proteomes" id="UP000297613">
    <property type="component" value="Unassembled WGS sequence"/>
</dbReference>
<keyword evidence="3" id="KW-0812">Transmembrane</keyword>
<organism evidence="5 6">
    <name type="scientific">Leptospira yasudae</name>
    <dbReference type="NCBI Taxonomy" id="2202201"/>
    <lineage>
        <taxon>Bacteria</taxon>
        <taxon>Pseudomonadati</taxon>
        <taxon>Spirochaetota</taxon>
        <taxon>Spirochaetia</taxon>
        <taxon>Leptospirales</taxon>
        <taxon>Leptospiraceae</taxon>
        <taxon>Leptospira</taxon>
    </lineage>
</organism>
<dbReference type="EMBL" id="RQGM01000012">
    <property type="protein sequence ID" value="TGL88079.1"/>
    <property type="molecule type" value="Genomic_DNA"/>
</dbReference>
<keyword evidence="3" id="KW-0472">Membrane</keyword>
<evidence type="ECO:0000256" key="2">
    <source>
        <dbReference type="ARBA" id="ARBA00034247"/>
    </source>
</evidence>
<dbReference type="InterPro" id="IPR043128">
    <property type="entry name" value="Rev_trsase/Diguanyl_cyclase"/>
</dbReference>
<dbReference type="CDD" id="cd01949">
    <property type="entry name" value="GGDEF"/>
    <property type="match status" value="1"/>
</dbReference>
<dbReference type="AlphaFoldDB" id="A0A6N4QX41"/>
<dbReference type="PANTHER" id="PTHR45138">
    <property type="entry name" value="REGULATORY COMPONENTS OF SENSORY TRANSDUCTION SYSTEM"/>
    <property type="match status" value="1"/>
</dbReference>
<dbReference type="InterPro" id="IPR000160">
    <property type="entry name" value="GGDEF_dom"/>
</dbReference>
<reference evidence="5 6" key="1">
    <citation type="journal article" date="2019" name="PLoS Negl. Trop. Dis.">
        <title>Revisiting the worldwide diversity of Leptospira species in the environment.</title>
        <authorList>
            <person name="Vincent A.T."/>
            <person name="Schiettekatte O."/>
            <person name="Bourhy P."/>
            <person name="Veyrier F.J."/>
            <person name="Picardeau M."/>
        </authorList>
    </citation>
    <scope>NUCLEOTIDE SEQUENCE [LARGE SCALE GENOMIC DNA]</scope>
    <source>
        <strain evidence="5 6">201702445</strain>
    </source>
</reference>
<feature type="transmembrane region" description="Helical" evidence="3">
    <location>
        <begin position="319"/>
        <end position="347"/>
    </location>
</feature>
<evidence type="ECO:0000256" key="1">
    <source>
        <dbReference type="ARBA" id="ARBA00012528"/>
    </source>
</evidence>
<proteinExistence type="predicted"/>
<dbReference type="SUPFAM" id="SSF103190">
    <property type="entry name" value="Sensory domain-like"/>
    <property type="match status" value="1"/>
</dbReference>
<comment type="caution">
    <text evidence="5">The sequence shown here is derived from an EMBL/GenBank/DDBJ whole genome shotgun (WGS) entry which is preliminary data.</text>
</comment>
<dbReference type="NCBIfam" id="TIGR00254">
    <property type="entry name" value="GGDEF"/>
    <property type="match status" value="1"/>
</dbReference>
<accession>A0A6N4QX41</accession>
<dbReference type="Gene3D" id="3.30.450.20">
    <property type="entry name" value="PAS domain"/>
    <property type="match status" value="1"/>
</dbReference>
<evidence type="ECO:0000313" key="6">
    <source>
        <dbReference type="Proteomes" id="UP000297613"/>
    </source>
</evidence>
<evidence type="ECO:0000259" key="4">
    <source>
        <dbReference type="PROSITE" id="PS50887"/>
    </source>
</evidence>
<dbReference type="PROSITE" id="PS50887">
    <property type="entry name" value="GGDEF"/>
    <property type="match status" value="1"/>
</dbReference>
<dbReference type="EC" id="2.7.7.65" evidence="1"/>